<gene>
    <name evidence="1" type="ORF">Adt_21279</name>
</gene>
<dbReference type="AlphaFoldDB" id="A0ABD1SZ29"/>
<comment type="caution">
    <text evidence="1">The sequence shown here is derived from an EMBL/GenBank/DDBJ whole genome shotgun (WGS) entry which is preliminary data.</text>
</comment>
<sequence>MISQQIDPTATRVELDLLEEVRDKTAVRTVAYKRKVVEYFNRQVKPRFFHTGDLVLRNATEAGHPHTKLGANWEGPYEVIRSVEKGAYILKRHERKTIGQAIEYRTPQTILSVGRTLERFSTFLFVAIKTLQVFPM</sequence>
<reference evidence="2" key="1">
    <citation type="submission" date="2024-07" db="EMBL/GenBank/DDBJ databases">
        <title>Two chromosome-level genome assemblies of Korean endemic species Abeliophyllum distichum and Forsythia ovata (Oleaceae).</title>
        <authorList>
            <person name="Jang H."/>
        </authorList>
    </citation>
    <scope>NUCLEOTIDE SEQUENCE [LARGE SCALE GENOMIC DNA]</scope>
</reference>
<accession>A0ABD1SZ29</accession>
<dbReference type="EMBL" id="JBFOLK010000006">
    <property type="protein sequence ID" value="KAL2505658.1"/>
    <property type="molecule type" value="Genomic_DNA"/>
</dbReference>
<dbReference type="Proteomes" id="UP001604336">
    <property type="component" value="Unassembled WGS sequence"/>
</dbReference>
<name>A0ABD1SZ29_9LAMI</name>
<organism evidence="1 2">
    <name type="scientific">Abeliophyllum distichum</name>
    <dbReference type="NCBI Taxonomy" id="126358"/>
    <lineage>
        <taxon>Eukaryota</taxon>
        <taxon>Viridiplantae</taxon>
        <taxon>Streptophyta</taxon>
        <taxon>Embryophyta</taxon>
        <taxon>Tracheophyta</taxon>
        <taxon>Spermatophyta</taxon>
        <taxon>Magnoliopsida</taxon>
        <taxon>eudicotyledons</taxon>
        <taxon>Gunneridae</taxon>
        <taxon>Pentapetalae</taxon>
        <taxon>asterids</taxon>
        <taxon>lamiids</taxon>
        <taxon>Lamiales</taxon>
        <taxon>Oleaceae</taxon>
        <taxon>Forsythieae</taxon>
        <taxon>Abeliophyllum</taxon>
    </lineage>
</organism>
<protein>
    <submittedName>
        <fullName evidence="1">Ribonuclease H</fullName>
    </submittedName>
</protein>
<evidence type="ECO:0000313" key="2">
    <source>
        <dbReference type="Proteomes" id="UP001604336"/>
    </source>
</evidence>
<proteinExistence type="predicted"/>
<keyword evidence="2" id="KW-1185">Reference proteome</keyword>
<evidence type="ECO:0000313" key="1">
    <source>
        <dbReference type="EMBL" id="KAL2505658.1"/>
    </source>
</evidence>